<protein>
    <submittedName>
        <fullName evidence="1">Uncharacterized protein</fullName>
    </submittedName>
</protein>
<name>A0ACC5UKL3_9PSED</name>
<accession>A0ACC5UKL3</accession>
<sequence length="189" mass="21355">MKEDLLVPAIAALFVGLIAGFVSLVVSILSKDQKTSEFRQIWIDGLRDDASNLVAHLAIFKFTVKIVNEKEDEEIEKYIMERQDQFQEVQRLIYRIMLRLNPVEHGVLIETLRALEDTTADKIEGHAKQITLETQEILKMEWERVKRGEPSFVLLKKISKGGIYSVLALGAGVCAAFIAERLGQTGIGW</sequence>
<gene>
    <name evidence="1" type="ORF">HU758_007225</name>
</gene>
<organism evidence="1 2">
    <name type="scientific">Pseudomonas kurunegalensis</name>
    <dbReference type="NCBI Taxonomy" id="485880"/>
    <lineage>
        <taxon>Bacteria</taxon>
        <taxon>Pseudomonadati</taxon>
        <taxon>Pseudomonadota</taxon>
        <taxon>Gammaproteobacteria</taxon>
        <taxon>Pseudomonadales</taxon>
        <taxon>Pseudomonadaceae</taxon>
        <taxon>Pseudomonas</taxon>
    </lineage>
</organism>
<reference evidence="1 2" key="1">
    <citation type="journal article" date="2020" name="Microorganisms">
        <title>Reliable Identification of Environmental Pseudomonas Isolates Using the rpoD Gene.</title>
        <authorList>
            <consortium name="The Broad Institute Genome Sequencing Platform"/>
            <person name="Girard L."/>
            <person name="Lood C."/>
            <person name="Rokni-Zadeh H."/>
            <person name="van Noort V."/>
            <person name="Lavigne R."/>
            <person name="De Mot R."/>
        </authorList>
    </citation>
    <scope>NUCLEOTIDE SEQUENCE [LARGE SCALE GENOMIC DNA]</scope>
    <source>
        <strain evidence="1 2">RW1P2</strain>
    </source>
</reference>
<evidence type="ECO:0000313" key="2">
    <source>
        <dbReference type="Proteomes" id="UP000624243"/>
    </source>
</evidence>
<comment type="caution">
    <text evidence="1">The sequence shown here is derived from an EMBL/GenBank/DDBJ whole genome shotgun (WGS) entry which is preliminary data.</text>
</comment>
<evidence type="ECO:0000313" key="1">
    <source>
        <dbReference type="EMBL" id="MBV4514992.1"/>
    </source>
</evidence>
<proteinExistence type="predicted"/>
<dbReference type="Proteomes" id="UP000624243">
    <property type="component" value="Unassembled WGS sequence"/>
</dbReference>
<keyword evidence="2" id="KW-1185">Reference proteome</keyword>
<dbReference type="EMBL" id="JABWSB020000003">
    <property type="protein sequence ID" value="MBV4514992.1"/>
    <property type="molecule type" value="Genomic_DNA"/>
</dbReference>